<dbReference type="Pfam" id="PF19306">
    <property type="entry name" value="WHD_Lhr"/>
    <property type="match status" value="1"/>
</dbReference>
<dbReference type="KEGG" id="aace:A0U92_06435"/>
<dbReference type="PANTHER" id="PTHR47962">
    <property type="entry name" value="ATP-DEPENDENT HELICASE LHR-RELATED-RELATED"/>
    <property type="match status" value="1"/>
</dbReference>
<dbReference type="GO" id="GO:0016887">
    <property type="term" value="F:ATP hydrolysis activity"/>
    <property type="evidence" value="ECO:0007669"/>
    <property type="project" value="TreeGrafter"/>
</dbReference>
<keyword evidence="7" id="KW-0234">DNA repair</keyword>
<dbReference type="SMART" id="SM00487">
    <property type="entry name" value="DEXDc"/>
    <property type="match status" value="1"/>
</dbReference>
<comment type="similarity">
    <text evidence="9">Belongs to the Lhr helicase family. Lhr-Core subfamily.</text>
</comment>
<dbReference type="GO" id="GO:0006281">
    <property type="term" value="P:DNA repair"/>
    <property type="evidence" value="ECO:0007669"/>
    <property type="project" value="UniProtKB-KW"/>
</dbReference>
<keyword evidence="5" id="KW-0067">ATP-binding</keyword>
<evidence type="ECO:0000259" key="11">
    <source>
        <dbReference type="PROSITE" id="PS51194"/>
    </source>
</evidence>
<keyword evidence="6" id="KW-0238">DNA-binding</keyword>
<dbReference type="PANTHER" id="PTHR47962:SF3">
    <property type="entry name" value="LARGE ATP-DEPENDENT HELICASE-RELATED PROTEIN"/>
    <property type="match status" value="1"/>
</dbReference>
<dbReference type="InterPro" id="IPR017170">
    <property type="entry name" value="Lhr-like"/>
</dbReference>
<dbReference type="STRING" id="435.A0U92_06435"/>
<organism evidence="12 13">
    <name type="scientific">Acetobacter aceti</name>
    <dbReference type="NCBI Taxonomy" id="435"/>
    <lineage>
        <taxon>Bacteria</taxon>
        <taxon>Pseudomonadati</taxon>
        <taxon>Pseudomonadota</taxon>
        <taxon>Alphaproteobacteria</taxon>
        <taxon>Acetobacterales</taxon>
        <taxon>Acetobacteraceae</taxon>
        <taxon>Acetobacter</taxon>
        <taxon>Acetobacter subgen. Acetobacter</taxon>
    </lineage>
</organism>
<accession>A0A1U9KFB3</accession>
<keyword evidence="1" id="KW-0547">Nucleotide-binding</keyword>
<dbReference type="SMART" id="SM00490">
    <property type="entry name" value="HELICc"/>
    <property type="match status" value="1"/>
</dbReference>
<dbReference type="GO" id="GO:0016874">
    <property type="term" value="F:ligase activity"/>
    <property type="evidence" value="ECO:0007669"/>
    <property type="project" value="UniProtKB-KW"/>
</dbReference>
<dbReference type="PIRSF" id="PIRSF037307">
    <property type="entry name" value="Lhr-like_helic_prd"/>
    <property type="match status" value="1"/>
</dbReference>
<dbReference type="InterPro" id="IPR011545">
    <property type="entry name" value="DEAD/DEAH_box_helicase_dom"/>
</dbReference>
<sequence length="807" mass="88995">MITELPPLFQSWFDGQGWTPRQHQLAAVQAARDGVSALLIAPTGGGKTLAGFLPSLIDLAGNDEPPSHLHTLYISPLKALSNNVAQSLARPVVEMTLPIRVEVRTGDTSASQRKRQQKTPPHILLTTPESLALLLSYPEAADYFQSLKRLVIDEVHALAGTKRGDQLALCATRLYAMAPALQCCGLSATVAHPVAMAAWVSPTGKASDVRTIIAEEGAAPDISLLMPDGGGYFPWSGHMGLGSASAILKAIQQARLTIVFVNSRAQAELLFQALWKENTENLPIGLHHGSLDGVHRARIEEAMANSALRAVVATSSLDLGLDWGNVDQIIQVGAPKEVARLTQRIGRANHRMDEPSRALIAPANRWEVIECEAARDAVLQHDLDGEPPRAGTFDVLAQHILGTACAGPFDPEKLYEEVCRSAPYQNLSLQDFEAVLRFVEDGGYALRSYDRHRRLFRNDLGQIWVRNEKIIKQYRMNIGTIVDSPLLRVKTRQGKYCGEIDEFFASTLLPGDTFLLGGGLFEFLGMRDTSVQVATGRGQNPRVPVYGGNRLSISSNLAKRVLTILSTRSLWPDLPETVQNWLQKQERYSRMPAPEGLLIETFAYKKRYYLICYAFEGRNAHQTLGMLLTNRLEQTGAAPLGFVANDYALACWSVHPPENIGELFSEQLLGDNLQEWLDKSAMLRRTFREVALISGLVDRNLPGREKSRRQMTMSTDLLYDVLLKYDPDHILLRATRMQAAAGLTDLNRLSAMLKRVSGKLDIVSLPRISPFAVPLLLEQGREKIKGGSGEEALLAEAEALFRLSEKS</sequence>
<keyword evidence="4" id="KW-0347">Helicase</keyword>
<evidence type="ECO:0000256" key="9">
    <source>
        <dbReference type="ARBA" id="ARBA00093467"/>
    </source>
</evidence>
<dbReference type="GO" id="GO:0003677">
    <property type="term" value="F:DNA binding"/>
    <property type="evidence" value="ECO:0007669"/>
    <property type="project" value="UniProtKB-KW"/>
</dbReference>
<dbReference type="Pfam" id="PF00271">
    <property type="entry name" value="Helicase_C"/>
    <property type="match status" value="1"/>
</dbReference>
<evidence type="ECO:0000313" key="12">
    <source>
        <dbReference type="EMBL" id="AQS84472.1"/>
    </source>
</evidence>
<dbReference type="SUPFAM" id="SSF52540">
    <property type="entry name" value="P-loop containing nucleoside triphosphate hydrolases"/>
    <property type="match status" value="1"/>
</dbReference>
<dbReference type="PROSITE" id="PS51194">
    <property type="entry name" value="HELICASE_CTER"/>
    <property type="match status" value="1"/>
</dbReference>
<dbReference type="OrthoDB" id="9815222at2"/>
<dbReference type="Pfam" id="PF08494">
    <property type="entry name" value="DEAD_assoc"/>
    <property type="match status" value="1"/>
</dbReference>
<evidence type="ECO:0000256" key="6">
    <source>
        <dbReference type="ARBA" id="ARBA00023125"/>
    </source>
</evidence>
<dbReference type="Proteomes" id="UP000188937">
    <property type="component" value="Chromosome"/>
</dbReference>
<dbReference type="Gene3D" id="3.40.50.300">
    <property type="entry name" value="P-loop containing nucleotide triphosphate hydrolases"/>
    <property type="match status" value="2"/>
</dbReference>
<evidence type="ECO:0000259" key="10">
    <source>
        <dbReference type="PROSITE" id="PS51192"/>
    </source>
</evidence>
<reference evidence="12 13" key="1">
    <citation type="submission" date="2016-03" db="EMBL/GenBank/DDBJ databases">
        <title>Acetic acid bacteria sequencing.</title>
        <authorList>
            <person name="Brandt J."/>
            <person name="Jakob F."/>
            <person name="Vogel R.F."/>
        </authorList>
    </citation>
    <scope>NUCLEOTIDE SEQUENCE [LARGE SCALE GENOMIC DNA]</scope>
    <source>
        <strain evidence="12 13">TMW2.1153</strain>
    </source>
</reference>
<dbReference type="InterPro" id="IPR001650">
    <property type="entry name" value="Helicase_C-like"/>
</dbReference>
<dbReference type="AlphaFoldDB" id="A0A1U9KFB3"/>
<dbReference type="RefSeq" id="WP_077812516.1">
    <property type="nucleotide sequence ID" value="NZ_CP014692.1"/>
</dbReference>
<dbReference type="EMBL" id="CP014692">
    <property type="protein sequence ID" value="AQS84472.1"/>
    <property type="molecule type" value="Genomic_DNA"/>
</dbReference>
<keyword evidence="3" id="KW-0378">Hydrolase</keyword>
<evidence type="ECO:0000256" key="1">
    <source>
        <dbReference type="ARBA" id="ARBA00022741"/>
    </source>
</evidence>
<feature type="domain" description="Helicase C-terminal" evidence="11">
    <location>
        <begin position="246"/>
        <end position="391"/>
    </location>
</feature>
<proteinExistence type="inferred from homology"/>
<gene>
    <name evidence="12" type="ORF">A0U92_06435</name>
</gene>
<evidence type="ECO:0000256" key="3">
    <source>
        <dbReference type="ARBA" id="ARBA00022801"/>
    </source>
</evidence>
<dbReference type="InterPro" id="IPR045628">
    <property type="entry name" value="Lhr_WH_dom"/>
</dbReference>
<dbReference type="GO" id="GO:0004386">
    <property type="term" value="F:helicase activity"/>
    <property type="evidence" value="ECO:0007669"/>
    <property type="project" value="UniProtKB-KW"/>
</dbReference>
<dbReference type="PROSITE" id="PS51192">
    <property type="entry name" value="HELICASE_ATP_BIND_1"/>
    <property type="match status" value="1"/>
</dbReference>
<dbReference type="GO" id="GO:0005524">
    <property type="term" value="F:ATP binding"/>
    <property type="evidence" value="ECO:0007669"/>
    <property type="project" value="UniProtKB-KW"/>
</dbReference>
<protein>
    <submittedName>
        <fullName evidence="12">DNA ligase-associated DEXH box helicase</fullName>
    </submittedName>
</protein>
<evidence type="ECO:0000256" key="4">
    <source>
        <dbReference type="ARBA" id="ARBA00022806"/>
    </source>
</evidence>
<dbReference type="InterPro" id="IPR052511">
    <property type="entry name" value="ATP-dep_Helicase"/>
</dbReference>
<dbReference type="InterPro" id="IPR013701">
    <property type="entry name" value="Lhr-like_DEAD/DEAH_assoc"/>
</dbReference>
<dbReference type="InterPro" id="IPR026362">
    <property type="entry name" value="DEXH_lig_assoc"/>
</dbReference>
<name>A0A1U9KFB3_ACEAC</name>
<evidence type="ECO:0000256" key="2">
    <source>
        <dbReference type="ARBA" id="ARBA00022763"/>
    </source>
</evidence>
<dbReference type="InterPro" id="IPR027417">
    <property type="entry name" value="P-loop_NTPase"/>
</dbReference>
<evidence type="ECO:0000256" key="5">
    <source>
        <dbReference type="ARBA" id="ARBA00022840"/>
    </source>
</evidence>
<feature type="domain" description="Helicase ATP-binding" evidence="10">
    <location>
        <begin position="28"/>
        <end position="199"/>
    </location>
</feature>
<keyword evidence="2" id="KW-0227">DNA damage</keyword>
<keyword evidence="12" id="KW-0436">Ligase</keyword>
<evidence type="ECO:0000256" key="8">
    <source>
        <dbReference type="ARBA" id="ARBA00023235"/>
    </source>
</evidence>
<keyword evidence="8" id="KW-0413">Isomerase</keyword>
<keyword evidence="13" id="KW-1185">Reference proteome</keyword>
<dbReference type="Pfam" id="PF00270">
    <property type="entry name" value="DEAD"/>
    <property type="match status" value="1"/>
</dbReference>
<evidence type="ECO:0000313" key="13">
    <source>
        <dbReference type="Proteomes" id="UP000188937"/>
    </source>
</evidence>
<dbReference type="InterPro" id="IPR014001">
    <property type="entry name" value="Helicase_ATP-bd"/>
</dbReference>
<evidence type="ECO:0000256" key="7">
    <source>
        <dbReference type="ARBA" id="ARBA00023204"/>
    </source>
</evidence>
<dbReference type="NCBIfam" id="TIGR04121">
    <property type="entry name" value="DEXH_lig_assoc"/>
    <property type="match status" value="1"/>
</dbReference>